<keyword evidence="2" id="KW-0812">Transmembrane</keyword>
<dbReference type="InterPro" id="IPR027417">
    <property type="entry name" value="P-loop_NTPase"/>
</dbReference>
<gene>
    <name evidence="4" type="ORF">EDD29_6587</name>
</gene>
<dbReference type="Proteomes" id="UP000272400">
    <property type="component" value="Unassembled WGS sequence"/>
</dbReference>
<evidence type="ECO:0000313" key="5">
    <source>
        <dbReference type="Proteomes" id="UP000272400"/>
    </source>
</evidence>
<feature type="transmembrane region" description="Helical" evidence="2">
    <location>
        <begin position="111"/>
        <end position="137"/>
    </location>
</feature>
<evidence type="ECO:0000256" key="1">
    <source>
        <dbReference type="SAM" id="MobiDB-lite"/>
    </source>
</evidence>
<feature type="transmembrane region" description="Helical" evidence="2">
    <location>
        <begin position="143"/>
        <end position="166"/>
    </location>
</feature>
<evidence type="ECO:0000256" key="2">
    <source>
        <dbReference type="SAM" id="Phobius"/>
    </source>
</evidence>
<dbReference type="RefSeq" id="WP_246053115.1">
    <property type="nucleotide sequence ID" value="NZ_RJKE01000001.1"/>
</dbReference>
<dbReference type="SUPFAM" id="SSF52540">
    <property type="entry name" value="P-loop containing nucleoside triphosphate hydrolases"/>
    <property type="match status" value="1"/>
</dbReference>
<proteinExistence type="predicted"/>
<evidence type="ECO:0000313" key="4">
    <source>
        <dbReference type="EMBL" id="ROO88902.1"/>
    </source>
</evidence>
<keyword evidence="5" id="KW-1185">Reference proteome</keyword>
<dbReference type="InterPro" id="IPR045528">
    <property type="entry name" value="DO-GTPase2"/>
</dbReference>
<name>A0A3N1D5T1_9ACTN</name>
<sequence length="567" mass="61771">MPILYVLAAVVWTAVMWAGFVYVFPPLFGITLAVVTVAAFGYYYVIACRALVPAGAAGLSPVKPSDGRYRHYLVGQVWRDWLALVREVGPRVHRMADASVRRLTTVLLRGWWGFFLFPVWAALCGGIVLAAVPVVLIGAALTVLYAVVAAIGLAGWLVCVALLAGLDRLLSIRGRILQTCPHPSCYRRIGLPVYVCPRCTRRHGRLVPSTAGAFRHVCACGARLPTTVALGRYRLTAHCPHCAGRLPDRIGRVRVEPVPFIGGPAAGKTTFMFLAIRALHARSREIEGHVAFVEQRHQQAYAGAVAEFARGGRLAKTGPELPLATMVDAELPHEHRILYLFDPAGELFTGAASVEALRYLDHSEALVFVLDPFALPEVQRSLTEDERARLRTTSGEAPSDEDPSDTLQRVLNDLRSRKDRGRQRRVAVVVTKTDLLLGTSVGRDVRADPRAWLDSLGLGNTLRTLDQLAEEVRVFPSGLDAPISALADLVGWVAGLTLSARGALIPDLPPDLSEVPPALPLRDPWRPKGRTPDFVPLGHQAGRWTLLTTLSLIPLATSLLTLHHLLP</sequence>
<evidence type="ECO:0000259" key="3">
    <source>
        <dbReference type="Pfam" id="PF19993"/>
    </source>
</evidence>
<dbReference type="EMBL" id="RJKE01000001">
    <property type="protein sequence ID" value="ROO88902.1"/>
    <property type="molecule type" value="Genomic_DNA"/>
</dbReference>
<feature type="region of interest" description="Disordered" evidence="1">
    <location>
        <begin position="384"/>
        <end position="406"/>
    </location>
</feature>
<dbReference type="Pfam" id="PF19993">
    <property type="entry name" value="DO-GTPase2"/>
    <property type="match status" value="1"/>
</dbReference>
<protein>
    <recommendedName>
        <fullName evidence="3">Double-GTPase 2 domain-containing protein</fullName>
    </recommendedName>
</protein>
<dbReference type="AlphaFoldDB" id="A0A3N1D5T1"/>
<reference evidence="4 5" key="1">
    <citation type="submission" date="2018-11" db="EMBL/GenBank/DDBJ databases">
        <title>Sequencing the genomes of 1000 actinobacteria strains.</title>
        <authorList>
            <person name="Klenk H.-P."/>
        </authorList>
    </citation>
    <scope>NUCLEOTIDE SEQUENCE [LARGE SCALE GENOMIC DNA]</scope>
    <source>
        <strain evidence="4 5">DSM 44254</strain>
    </source>
</reference>
<feature type="domain" description="Double-GTPase 2" evidence="3">
    <location>
        <begin position="257"/>
        <end position="478"/>
    </location>
</feature>
<organism evidence="4 5">
    <name type="scientific">Actinocorallia herbida</name>
    <dbReference type="NCBI Taxonomy" id="58109"/>
    <lineage>
        <taxon>Bacteria</taxon>
        <taxon>Bacillati</taxon>
        <taxon>Actinomycetota</taxon>
        <taxon>Actinomycetes</taxon>
        <taxon>Streptosporangiales</taxon>
        <taxon>Thermomonosporaceae</taxon>
        <taxon>Actinocorallia</taxon>
    </lineage>
</organism>
<keyword evidence="2" id="KW-0472">Membrane</keyword>
<comment type="caution">
    <text evidence="4">The sequence shown here is derived from an EMBL/GenBank/DDBJ whole genome shotgun (WGS) entry which is preliminary data.</text>
</comment>
<feature type="transmembrane region" description="Helical" evidence="2">
    <location>
        <begin position="30"/>
        <end position="52"/>
    </location>
</feature>
<accession>A0A3N1D5T1</accession>
<keyword evidence="2" id="KW-1133">Transmembrane helix</keyword>
<feature type="transmembrane region" description="Helical" evidence="2">
    <location>
        <begin position="5"/>
        <end position="24"/>
    </location>
</feature>